<sequence length="57" mass="6185">MDSGTVTLRIKFRFSTDRPILNRFRVVAFVGAAHEGIAEAQAGDDFGGTGNQRDDAE</sequence>
<protein>
    <submittedName>
        <fullName evidence="1">Uncharacterized protein</fullName>
    </submittedName>
</protein>
<dbReference type="KEGG" id="hhg:XM38_026200"/>
<dbReference type="AlphaFoldDB" id="A0A1Z3HN27"/>
<name>A0A1Z3HN27_9CYAN</name>
<organism evidence="1 2">
    <name type="scientific">Halomicronema hongdechloris C2206</name>
    <dbReference type="NCBI Taxonomy" id="1641165"/>
    <lineage>
        <taxon>Bacteria</taxon>
        <taxon>Bacillati</taxon>
        <taxon>Cyanobacteriota</taxon>
        <taxon>Cyanophyceae</taxon>
        <taxon>Nodosilineales</taxon>
        <taxon>Nodosilineaceae</taxon>
        <taxon>Halomicronema</taxon>
    </lineage>
</organism>
<keyword evidence="2" id="KW-1185">Reference proteome</keyword>
<proteinExistence type="predicted"/>
<dbReference type="EMBL" id="CP021983">
    <property type="protein sequence ID" value="ASC71666.1"/>
    <property type="molecule type" value="Genomic_DNA"/>
</dbReference>
<accession>A0A1Z3HN27</accession>
<evidence type="ECO:0000313" key="2">
    <source>
        <dbReference type="Proteomes" id="UP000191901"/>
    </source>
</evidence>
<reference evidence="1 2" key="1">
    <citation type="journal article" date="2016" name="Biochim. Biophys. Acta">
        <title>Characterization of red-shifted phycobilisomes isolated from the chlorophyll f-containing cyanobacterium Halomicronema hongdechloris.</title>
        <authorList>
            <person name="Li Y."/>
            <person name="Lin Y."/>
            <person name="Garvey C.J."/>
            <person name="Birch D."/>
            <person name="Corkery R.W."/>
            <person name="Loughlin P.C."/>
            <person name="Scheer H."/>
            <person name="Willows R.D."/>
            <person name="Chen M."/>
        </authorList>
    </citation>
    <scope>NUCLEOTIDE SEQUENCE [LARGE SCALE GENOMIC DNA]</scope>
    <source>
        <strain evidence="1 2">C2206</strain>
    </source>
</reference>
<evidence type="ECO:0000313" key="1">
    <source>
        <dbReference type="EMBL" id="ASC71666.1"/>
    </source>
</evidence>
<dbReference type="Proteomes" id="UP000191901">
    <property type="component" value="Chromosome"/>
</dbReference>
<gene>
    <name evidence="1" type="ORF">XM38_026200</name>
</gene>